<dbReference type="PANTHER" id="PTHR43280:SF32">
    <property type="entry name" value="TRANSCRIPTIONAL REGULATORY PROTEIN"/>
    <property type="match status" value="1"/>
</dbReference>
<evidence type="ECO:0000256" key="3">
    <source>
        <dbReference type="ARBA" id="ARBA00023163"/>
    </source>
</evidence>
<evidence type="ECO:0000313" key="5">
    <source>
        <dbReference type="EMBL" id="THH40681.1"/>
    </source>
</evidence>
<comment type="caution">
    <text evidence="5">The sequence shown here is derived from an EMBL/GenBank/DDBJ whole genome shotgun (WGS) entry which is preliminary data.</text>
</comment>
<dbReference type="InterPro" id="IPR018060">
    <property type="entry name" value="HTH_AraC"/>
</dbReference>
<dbReference type="Gene3D" id="1.10.10.60">
    <property type="entry name" value="Homeodomain-like"/>
    <property type="match status" value="2"/>
</dbReference>
<evidence type="ECO:0000256" key="2">
    <source>
        <dbReference type="ARBA" id="ARBA00023125"/>
    </source>
</evidence>
<keyword evidence="2" id="KW-0238">DNA-binding</keyword>
<dbReference type="Pfam" id="PF12833">
    <property type="entry name" value="HTH_18"/>
    <property type="match status" value="1"/>
</dbReference>
<dbReference type="Proteomes" id="UP000308528">
    <property type="component" value="Unassembled WGS sequence"/>
</dbReference>
<feature type="domain" description="HTH araC/xylS-type" evidence="4">
    <location>
        <begin position="195"/>
        <end position="296"/>
    </location>
</feature>
<evidence type="ECO:0000313" key="6">
    <source>
        <dbReference type="Proteomes" id="UP000308528"/>
    </source>
</evidence>
<dbReference type="SMART" id="SM00342">
    <property type="entry name" value="HTH_ARAC"/>
    <property type="match status" value="1"/>
</dbReference>
<dbReference type="EMBL" id="SRSF01000002">
    <property type="protein sequence ID" value="THH40681.1"/>
    <property type="molecule type" value="Genomic_DNA"/>
</dbReference>
<proteinExistence type="predicted"/>
<keyword evidence="3" id="KW-0804">Transcription</keyword>
<dbReference type="AlphaFoldDB" id="A0A4S4NQN5"/>
<dbReference type="OrthoDB" id="2600165at2"/>
<dbReference type="PANTHER" id="PTHR43280">
    <property type="entry name" value="ARAC-FAMILY TRANSCRIPTIONAL REGULATOR"/>
    <property type="match status" value="1"/>
</dbReference>
<dbReference type="GO" id="GO:0043565">
    <property type="term" value="F:sequence-specific DNA binding"/>
    <property type="evidence" value="ECO:0007669"/>
    <property type="project" value="InterPro"/>
</dbReference>
<dbReference type="SUPFAM" id="SSF46689">
    <property type="entry name" value="Homeodomain-like"/>
    <property type="match status" value="1"/>
</dbReference>
<evidence type="ECO:0000256" key="1">
    <source>
        <dbReference type="ARBA" id="ARBA00023015"/>
    </source>
</evidence>
<dbReference type="PRINTS" id="PR00032">
    <property type="entry name" value="HTHARAC"/>
</dbReference>
<sequence>MEEVLIFETIKQYCAFNKHETQHPLVAMIDLSRADPRKLRRMCFEFYVVFLKEVKCGDLRYGCNNYDYDEGTLVFLAPSQVIGHNGDEYYQPQGRALVFHPDFLPGSPLAQRMPQYSFFSYESNEALHLSSRERELIEDCLGKIATELNQLIDQHTRQLLLTNIELLLNYCTRFYDRQFITRTTANQGVLTRFESLLNDYFRSGQAESEGLPSVNYFAERLHLSANYFGDLIKRETGKSPQDHIQLKVVNLAKERLFDPGKSISEVAYDLGFKYPQHFSRMFKKVTGQTPNAYRNVN</sequence>
<name>A0A4S4NQN5_9BACT</name>
<organism evidence="5 6">
    <name type="scientific">Neolewinella litorea</name>
    <dbReference type="NCBI Taxonomy" id="2562452"/>
    <lineage>
        <taxon>Bacteria</taxon>
        <taxon>Pseudomonadati</taxon>
        <taxon>Bacteroidota</taxon>
        <taxon>Saprospiria</taxon>
        <taxon>Saprospirales</taxon>
        <taxon>Lewinellaceae</taxon>
        <taxon>Neolewinella</taxon>
    </lineage>
</organism>
<dbReference type="RefSeq" id="WP_136458178.1">
    <property type="nucleotide sequence ID" value="NZ_SRSF01000002.1"/>
</dbReference>
<protein>
    <submittedName>
        <fullName evidence="5">AraC family transcriptional regulator</fullName>
    </submittedName>
</protein>
<keyword evidence="1" id="KW-0805">Transcription regulation</keyword>
<dbReference type="GO" id="GO:0003700">
    <property type="term" value="F:DNA-binding transcription factor activity"/>
    <property type="evidence" value="ECO:0007669"/>
    <property type="project" value="InterPro"/>
</dbReference>
<evidence type="ECO:0000259" key="4">
    <source>
        <dbReference type="PROSITE" id="PS01124"/>
    </source>
</evidence>
<accession>A0A4S4NQN5</accession>
<keyword evidence="6" id="KW-1185">Reference proteome</keyword>
<gene>
    <name evidence="5" type="ORF">E4021_08100</name>
</gene>
<reference evidence="5 6" key="1">
    <citation type="submission" date="2019-04" db="EMBL/GenBank/DDBJ databases">
        <title>Lewinella litorea sp. nov., isolated from a marine sand.</title>
        <authorList>
            <person name="Yoon J.-H."/>
        </authorList>
    </citation>
    <scope>NUCLEOTIDE SEQUENCE [LARGE SCALE GENOMIC DNA]</scope>
    <source>
        <strain evidence="5 6">HSMS-39</strain>
    </source>
</reference>
<dbReference type="PROSITE" id="PS01124">
    <property type="entry name" value="HTH_ARAC_FAMILY_2"/>
    <property type="match status" value="1"/>
</dbReference>
<dbReference type="InterPro" id="IPR009057">
    <property type="entry name" value="Homeodomain-like_sf"/>
</dbReference>
<dbReference type="InterPro" id="IPR020449">
    <property type="entry name" value="Tscrpt_reg_AraC-type_HTH"/>
</dbReference>